<feature type="transmembrane region" description="Helical" evidence="5">
    <location>
        <begin position="248"/>
        <end position="271"/>
    </location>
</feature>
<reference evidence="7 8" key="1">
    <citation type="journal article" date="2016" name="Syst. Appl. Microbiol.">
        <title>Pararhizobium polonicum sp. nov. isolated from tumors on stone fruit rootstocks.</title>
        <authorList>
            <person name="Pulawska J."/>
            <person name="Kuzmanovic N."/>
            <person name="Willems A."/>
            <person name="Pothier J.F."/>
        </authorList>
    </citation>
    <scope>NUCLEOTIDE SEQUENCE [LARGE SCALE GENOMIC DNA]</scope>
    <source>
        <strain evidence="7 8">F5.1</strain>
    </source>
</reference>
<dbReference type="STRING" id="1612624.ADU59_06865"/>
<dbReference type="InterPro" id="IPR007016">
    <property type="entry name" value="O-antigen_ligase-rel_domated"/>
</dbReference>
<feature type="transmembrane region" description="Helical" evidence="5">
    <location>
        <begin position="53"/>
        <end position="70"/>
    </location>
</feature>
<keyword evidence="8" id="KW-1185">Reference proteome</keyword>
<accession>A0A1C7P517</accession>
<feature type="transmembrane region" description="Helical" evidence="5">
    <location>
        <begin position="104"/>
        <end position="125"/>
    </location>
</feature>
<dbReference type="GO" id="GO:0016020">
    <property type="term" value="C:membrane"/>
    <property type="evidence" value="ECO:0007669"/>
    <property type="project" value="UniProtKB-SubCell"/>
</dbReference>
<evidence type="ECO:0000256" key="5">
    <source>
        <dbReference type="SAM" id="Phobius"/>
    </source>
</evidence>
<dbReference type="EMBL" id="LGLV01000005">
    <property type="protein sequence ID" value="OBZ96086.1"/>
    <property type="molecule type" value="Genomic_DNA"/>
</dbReference>
<keyword evidence="3 5" id="KW-1133">Transmembrane helix</keyword>
<evidence type="ECO:0000256" key="4">
    <source>
        <dbReference type="ARBA" id="ARBA00023136"/>
    </source>
</evidence>
<feature type="transmembrane region" description="Helical" evidence="5">
    <location>
        <begin position="82"/>
        <end position="98"/>
    </location>
</feature>
<proteinExistence type="predicted"/>
<dbReference type="PANTHER" id="PTHR37422">
    <property type="entry name" value="TEICHURONIC ACID BIOSYNTHESIS PROTEIN TUAE"/>
    <property type="match status" value="1"/>
</dbReference>
<keyword evidence="4 5" id="KW-0472">Membrane</keyword>
<dbReference type="OrthoDB" id="4391260at2"/>
<dbReference type="InterPro" id="IPR051533">
    <property type="entry name" value="WaaL-like"/>
</dbReference>
<dbReference type="Proteomes" id="UP000093111">
    <property type="component" value="Unassembled WGS sequence"/>
</dbReference>
<feature type="transmembrane region" description="Helical" evidence="5">
    <location>
        <begin position="132"/>
        <end position="151"/>
    </location>
</feature>
<protein>
    <recommendedName>
        <fullName evidence="6">O-antigen ligase-related domain-containing protein</fullName>
    </recommendedName>
</protein>
<dbReference type="Pfam" id="PF04932">
    <property type="entry name" value="Wzy_C"/>
    <property type="match status" value="1"/>
</dbReference>
<evidence type="ECO:0000256" key="3">
    <source>
        <dbReference type="ARBA" id="ARBA00022989"/>
    </source>
</evidence>
<dbReference type="AlphaFoldDB" id="A0A1C7P517"/>
<keyword evidence="2 5" id="KW-0812">Transmembrane</keyword>
<name>A0A1C7P517_9HYPH</name>
<dbReference type="PANTHER" id="PTHR37422:SF17">
    <property type="entry name" value="O-ANTIGEN LIGASE"/>
    <property type="match status" value="1"/>
</dbReference>
<sequence>MMLETAPSQKPVGTLAYMFFFISLLFLCGAYSLYFNPIEITRGPESTTDIRRYLLLLIMLISVLLIAGRSGSLLTLIIRSKYHFLFVCLCFLSALWSVDRYMTITWSISLFCLYVFALAITLRLSGDAILDLYLKVGATLILLSIATVVLLPEMGIHQQSDAVQYVHAGSWRGVFDHRTKLGQFSALYVAILFFCGAPTFRIASRILIGLGALTCIIMSNSGGALISLVVCLIAGFVARSFYQRDNRFLFTLTILFATTIVLFFGISLFYATLDVLGKSTDLTGRAPLWQMILNILGPDNWLGYGYVAGFFQWVRPNLGYELATLPNSQNAYLDLFVYFGYLGVGLLVLFSVCEFLRMYKILNKKENLNILISTFTIYIFTIQISFVESFILEYLSFLITVFFTFSISNSYKSKKFAKKQIHLKIHDSIRMEPIMYSQMDI</sequence>
<feature type="transmembrane region" description="Helical" evidence="5">
    <location>
        <begin position="335"/>
        <end position="356"/>
    </location>
</feature>
<organism evidence="7 8">
    <name type="scientific">Pararhizobium polonicum</name>
    <dbReference type="NCBI Taxonomy" id="1612624"/>
    <lineage>
        <taxon>Bacteria</taxon>
        <taxon>Pseudomonadati</taxon>
        <taxon>Pseudomonadota</taxon>
        <taxon>Alphaproteobacteria</taxon>
        <taxon>Hyphomicrobiales</taxon>
        <taxon>Rhizobiaceae</taxon>
        <taxon>Rhizobium/Agrobacterium group</taxon>
        <taxon>Pararhizobium</taxon>
    </lineage>
</organism>
<feature type="transmembrane region" description="Helical" evidence="5">
    <location>
        <begin position="292"/>
        <end position="315"/>
    </location>
</feature>
<evidence type="ECO:0000313" key="8">
    <source>
        <dbReference type="Proteomes" id="UP000093111"/>
    </source>
</evidence>
<dbReference type="RefSeq" id="WP_068953023.1">
    <property type="nucleotide sequence ID" value="NZ_LGLV01000005.1"/>
</dbReference>
<evidence type="ECO:0000256" key="2">
    <source>
        <dbReference type="ARBA" id="ARBA00022692"/>
    </source>
</evidence>
<feature type="transmembrane region" description="Helical" evidence="5">
    <location>
        <begin position="181"/>
        <end position="200"/>
    </location>
</feature>
<comment type="caution">
    <text evidence="7">The sequence shown here is derived from an EMBL/GenBank/DDBJ whole genome shotgun (WGS) entry which is preliminary data.</text>
</comment>
<feature type="domain" description="O-antigen ligase-related" evidence="6">
    <location>
        <begin position="211"/>
        <end position="347"/>
    </location>
</feature>
<dbReference type="PATRIC" id="fig|1612624.7.peg.1446"/>
<feature type="transmembrane region" description="Helical" evidence="5">
    <location>
        <begin position="207"/>
        <end position="236"/>
    </location>
</feature>
<evidence type="ECO:0000259" key="6">
    <source>
        <dbReference type="Pfam" id="PF04932"/>
    </source>
</evidence>
<evidence type="ECO:0000313" key="7">
    <source>
        <dbReference type="EMBL" id="OBZ96086.1"/>
    </source>
</evidence>
<comment type="subcellular location">
    <subcellularLocation>
        <location evidence="1">Membrane</location>
        <topology evidence="1">Multi-pass membrane protein</topology>
    </subcellularLocation>
</comment>
<gene>
    <name evidence="7" type="ORF">ADU59_06865</name>
</gene>
<evidence type="ECO:0000256" key="1">
    <source>
        <dbReference type="ARBA" id="ARBA00004141"/>
    </source>
</evidence>
<feature type="transmembrane region" description="Helical" evidence="5">
    <location>
        <begin position="392"/>
        <end position="411"/>
    </location>
</feature>
<feature type="transmembrane region" description="Helical" evidence="5">
    <location>
        <begin position="368"/>
        <end position="386"/>
    </location>
</feature>
<feature type="transmembrane region" description="Helical" evidence="5">
    <location>
        <begin position="12"/>
        <end position="33"/>
    </location>
</feature>